<feature type="binding site" evidence="12">
    <location>
        <position position="508"/>
    </location>
    <ligand>
        <name>Zn(2+)</name>
        <dbReference type="ChEBI" id="CHEBI:29105"/>
        <label>1</label>
    </ligand>
</feature>
<dbReference type="Pfam" id="PF18074">
    <property type="entry name" value="PriA_C"/>
    <property type="match status" value="1"/>
</dbReference>
<dbReference type="Pfam" id="PF17764">
    <property type="entry name" value="PriA_3primeBD"/>
    <property type="match status" value="1"/>
</dbReference>
<evidence type="ECO:0000256" key="2">
    <source>
        <dbReference type="ARBA" id="ARBA00022705"/>
    </source>
</evidence>
<dbReference type="CDD" id="cd17929">
    <property type="entry name" value="DEXHc_priA"/>
    <property type="match status" value="1"/>
</dbReference>
<dbReference type="Gene3D" id="3.40.50.300">
    <property type="entry name" value="P-loop containing nucleotide triphosphate hydrolases"/>
    <property type="match status" value="2"/>
</dbReference>
<comment type="cofactor">
    <cofactor evidence="12">
        <name>Zn(2+)</name>
        <dbReference type="ChEBI" id="CHEBI:29105"/>
    </cofactor>
    <text evidence="12">Binds 2 zinc ions per subunit.</text>
</comment>
<comment type="similarity">
    <text evidence="12">Belongs to the helicase family. PriA subfamily.</text>
</comment>
<evidence type="ECO:0000256" key="9">
    <source>
        <dbReference type="ARBA" id="ARBA00023125"/>
    </source>
</evidence>
<evidence type="ECO:0000256" key="8">
    <source>
        <dbReference type="ARBA" id="ARBA00022840"/>
    </source>
</evidence>
<feature type="domain" description="Helicase ATP-binding" evidence="13">
    <location>
        <begin position="277"/>
        <end position="443"/>
    </location>
</feature>
<dbReference type="GO" id="GO:0006269">
    <property type="term" value="P:DNA replication, synthesis of primer"/>
    <property type="evidence" value="ECO:0007669"/>
    <property type="project" value="UniProtKB-KW"/>
</dbReference>
<feature type="domain" description="Helicase C-terminal" evidence="14">
    <location>
        <begin position="539"/>
        <end position="713"/>
    </location>
</feature>
<dbReference type="GO" id="GO:1990077">
    <property type="term" value="C:primosome complex"/>
    <property type="evidence" value="ECO:0007669"/>
    <property type="project" value="UniProtKB-UniRule"/>
</dbReference>
<dbReference type="InterPro" id="IPR041236">
    <property type="entry name" value="PriA_C"/>
</dbReference>
<dbReference type="RefSeq" id="WP_147668775.1">
    <property type="nucleotide sequence ID" value="NZ_CP120678.1"/>
</dbReference>
<keyword evidence="8 12" id="KW-0067">ATP-binding</keyword>
<feature type="binding site" evidence="12">
    <location>
        <position position="514"/>
    </location>
    <ligand>
        <name>Zn(2+)</name>
        <dbReference type="ChEBI" id="CHEBI:29105"/>
        <label>2</label>
    </ligand>
</feature>
<dbReference type="InterPro" id="IPR011545">
    <property type="entry name" value="DEAD/DEAH_box_helicase_dom"/>
</dbReference>
<dbReference type="FunFam" id="3.40.50.300:FF:000489">
    <property type="entry name" value="Primosome assembly protein PriA"/>
    <property type="match status" value="1"/>
</dbReference>
<evidence type="ECO:0000259" key="14">
    <source>
        <dbReference type="PROSITE" id="PS51194"/>
    </source>
</evidence>
<evidence type="ECO:0000256" key="12">
    <source>
        <dbReference type="HAMAP-Rule" id="MF_00983"/>
    </source>
</evidence>
<dbReference type="GO" id="GO:0006270">
    <property type="term" value="P:DNA replication initiation"/>
    <property type="evidence" value="ECO:0007669"/>
    <property type="project" value="TreeGrafter"/>
</dbReference>
<gene>
    <name evidence="12 15" type="primary">priA</name>
    <name evidence="15" type="ORF">P3F81_06455</name>
</gene>
<reference evidence="15" key="1">
    <citation type="submission" date="2023-03" db="EMBL/GenBank/DDBJ databases">
        <title>Selenobaculum gbiensis gen. nov. sp. nov., a new bacterium isolated from the gut microbiota of IBD patient.</title>
        <authorList>
            <person name="Yeo S."/>
            <person name="Park H."/>
            <person name="Huh C.S."/>
        </authorList>
    </citation>
    <scope>NUCLEOTIDE SEQUENCE</scope>
    <source>
        <strain evidence="15">ICN-92133</strain>
    </source>
</reference>
<dbReference type="GO" id="GO:0016787">
    <property type="term" value="F:hydrolase activity"/>
    <property type="evidence" value="ECO:0007669"/>
    <property type="project" value="UniProtKB-KW"/>
</dbReference>
<dbReference type="PROSITE" id="PS51192">
    <property type="entry name" value="HELICASE_ATP_BIND_1"/>
    <property type="match status" value="1"/>
</dbReference>
<keyword evidence="5 12" id="KW-0378">Hydrolase</keyword>
<dbReference type="SMART" id="SM00487">
    <property type="entry name" value="DEXDc"/>
    <property type="match status" value="1"/>
</dbReference>
<dbReference type="NCBIfam" id="NF004066">
    <property type="entry name" value="PRK05580.1-3"/>
    <property type="match status" value="1"/>
</dbReference>
<dbReference type="GO" id="GO:0006302">
    <property type="term" value="P:double-strand break repair"/>
    <property type="evidence" value="ECO:0007669"/>
    <property type="project" value="InterPro"/>
</dbReference>
<dbReference type="InterPro" id="IPR042115">
    <property type="entry name" value="PriA_3primeBD_sf"/>
</dbReference>
<keyword evidence="7 12" id="KW-0862">Zinc</keyword>
<dbReference type="SMART" id="SM00490">
    <property type="entry name" value="HELICc"/>
    <property type="match status" value="1"/>
</dbReference>
<keyword evidence="16" id="KW-1185">Reference proteome</keyword>
<evidence type="ECO:0000256" key="1">
    <source>
        <dbReference type="ARBA" id="ARBA00022515"/>
    </source>
</evidence>
<dbReference type="GO" id="GO:0008270">
    <property type="term" value="F:zinc ion binding"/>
    <property type="evidence" value="ECO:0007669"/>
    <property type="project" value="UniProtKB-UniRule"/>
</dbReference>
<dbReference type="Pfam" id="PF00270">
    <property type="entry name" value="DEAD"/>
    <property type="match status" value="1"/>
</dbReference>
<feature type="binding site" evidence="12">
    <location>
        <position position="517"/>
    </location>
    <ligand>
        <name>Zn(2+)</name>
        <dbReference type="ChEBI" id="CHEBI:29105"/>
        <label>2</label>
    </ligand>
</feature>
<evidence type="ECO:0000256" key="6">
    <source>
        <dbReference type="ARBA" id="ARBA00022806"/>
    </source>
</evidence>
<dbReference type="InterPro" id="IPR041222">
    <property type="entry name" value="PriA_3primeBD"/>
</dbReference>
<comment type="function">
    <text evidence="12">Initiates the restart of stalled replication forks, which reloads the replicative helicase on sites other than the origin of replication. Recognizes and binds to abandoned replication forks and remodels them to uncover a helicase loading site. Promotes assembly of the primosome at these replication forks.</text>
</comment>
<dbReference type="InterPro" id="IPR005259">
    <property type="entry name" value="PriA"/>
</dbReference>
<dbReference type="InterPro" id="IPR027417">
    <property type="entry name" value="P-loop_NTPase"/>
</dbReference>
<feature type="binding site" evidence="12">
    <location>
        <position position="531"/>
    </location>
    <ligand>
        <name>Zn(2+)</name>
        <dbReference type="ChEBI" id="CHEBI:29105"/>
        <label>2</label>
    </ligand>
</feature>
<feature type="binding site" evidence="12">
    <location>
        <position position="505"/>
    </location>
    <ligand>
        <name>Zn(2+)</name>
        <dbReference type="ChEBI" id="CHEBI:29105"/>
        <label>1</label>
    </ligand>
</feature>
<dbReference type="PANTHER" id="PTHR30580">
    <property type="entry name" value="PRIMOSOMAL PROTEIN N"/>
    <property type="match status" value="1"/>
</dbReference>
<keyword evidence="3 12" id="KW-0479">Metal-binding</keyword>
<accession>A0A9Y2AGC2</accession>
<evidence type="ECO:0000313" key="15">
    <source>
        <dbReference type="EMBL" id="WIW69569.1"/>
    </source>
</evidence>
<comment type="catalytic activity">
    <reaction evidence="11 12">
        <text>ATP + H2O = ADP + phosphate + H(+)</text>
        <dbReference type="Rhea" id="RHEA:13065"/>
        <dbReference type="ChEBI" id="CHEBI:15377"/>
        <dbReference type="ChEBI" id="CHEBI:15378"/>
        <dbReference type="ChEBI" id="CHEBI:30616"/>
        <dbReference type="ChEBI" id="CHEBI:43474"/>
        <dbReference type="ChEBI" id="CHEBI:456216"/>
        <dbReference type="EC" id="5.6.2.4"/>
    </reaction>
</comment>
<evidence type="ECO:0000313" key="16">
    <source>
        <dbReference type="Proteomes" id="UP001243623"/>
    </source>
</evidence>
<dbReference type="GO" id="GO:0005524">
    <property type="term" value="F:ATP binding"/>
    <property type="evidence" value="ECO:0007669"/>
    <property type="project" value="UniProtKB-UniRule"/>
</dbReference>
<dbReference type="Gene3D" id="3.40.1440.60">
    <property type="entry name" value="PriA, 3(prime) DNA-binding domain"/>
    <property type="match status" value="1"/>
</dbReference>
<keyword evidence="4 12" id="KW-0547">Nucleotide-binding</keyword>
<dbReference type="HAMAP" id="MF_00983">
    <property type="entry name" value="PriA"/>
    <property type="match status" value="1"/>
</dbReference>
<organism evidence="15 16">
    <name type="scientific">Selenobaculum gibii</name>
    <dbReference type="NCBI Taxonomy" id="3054208"/>
    <lineage>
        <taxon>Bacteria</taxon>
        <taxon>Bacillati</taxon>
        <taxon>Bacillota</taxon>
        <taxon>Negativicutes</taxon>
        <taxon>Selenomonadales</taxon>
        <taxon>Selenomonadaceae</taxon>
        <taxon>Selenobaculum</taxon>
    </lineage>
</organism>
<evidence type="ECO:0000256" key="10">
    <source>
        <dbReference type="ARBA" id="ARBA00023235"/>
    </source>
</evidence>
<keyword evidence="10 12" id="KW-0413">Isomerase</keyword>
<keyword evidence="2 12" id="KW-0235">DNA replication</keyword>
<sequence>MNKVAKIFINMPIKTIAKGYSYIVPDQFSYLDIGWRVCVPFGHQYLEGFVVEIAFVENCDGLKEVVAVIDKSAWFNQEMMDTAKWIASYYLCSLGESMRLFIPGKKSISVDLFYEAIALEENGINCCCIYKYLQANGPLNLNCLKKYFPTYDMEKVLERLLSEGKIKKVYKIRSRAKEKFEKFVMINEFCDKDPNIYLKNKPAQLRLVNLMLTKRKLPRKTLMEFSSSVIHALEKDGFIHVVNERVLRDSYKDYHFQMVKKSLNPSQENAIEQVTAKICEKKHDTFLLYGVTGSGKTEVYINIVEKIRKLDKQAIILVPEIALASQMIQRFKENFSNDIVVMHSKLSIEERNDAIERLHNKEVGIVIGARSAVFVPLDDLGVIIIDEEHEVSYKQEERPYYHTREVAKMRTFYSNAILLLGSATPSLESYYKAQCSEYKLLSLPKRVNNSNLPSVHIVDMRNELAKGKRSILSDDLYALIKKTLENKEQIIILLNRRGHSTFVLCRECGHIIKCNHCDVPMVYHFSGILRCHYCDSVKTVPQECPHCYSRYIKYFGTGTQKLEEELYRLFPNASVLRMDRDTTTKKMAYEKILDDFRKEKYQILLGTQMVAKGHDFKNVTAVAILSIDSTINIPDFRAAERGFQLLTQASGRAGRHGNQGNVIVQTYNPCHYAITHAKEHDFISFYHEEMNFRKILNYPPYNQLLKIIIFDMVEEILIKKAEILARKLHLMMKSVKCNIIGPFSANVVKVKDIYKMNILIKSREMGKIKQLLCENELDKRKDITIDVDPMNSL</sequence>
<proteinExistence type="inferred from homology"/>
<feature type="binding site" evidence="12">
    <location>
        <position position="544"/>
    </location>
    <ligand>
        <name>Zn(2+)</name>
        <dbReference type="ChEBI" id="CHEBI:29105"/>
        <label>1</label>
    </ligand>
</feature>
<dbReference type="PANTHER" id="PTHR30580:SF0">
    <property type="entry name" value="PRIMOSOMAL PROTEIN N"/>
    <property type="match status" value="1"/>
</dbReference>
<keyword evidence="1 12" id="KW-0639">Primosome</keyword>
<dbReference type="InterPro" id="IPR001650">
    <property type="entry name" value="Helicase_C-like"/>
</dbReference>
<comment type="subunit">
    <text evidence="12">Component of the replication restart primosome.</text>
</comment>
<dbReference type="Pfam" id="PF18319">
    <property type="entry name" value="Zn_ribbon_PriA"/>
    <property type="match status" value="1"/>
</dbReference>
<dbReference type="KEGG" id="sgbi:P3F81_06455"/>
<evidence type="ECO:0000256" key="7">
    <source>
        <dbReference type="ARBA" id="ARBA00022833"/>
    </source>
</evidence>
<dbReference type="GO" id="GO:0003677">
    <property type="term" value="F:DNA binding"/>
    <property type="evidence" value="ECO:0007669"/>
    <property type="project" value="UniProtKB-UniRule"/>
</dbReference>
<dbReference type="SUPFAM" id="SSF52540">
    <property type="entry name" value="P-loop containing nucleoside triphosphate hydrolases"/>
    <property type="match status" value="1"/>
</dbReference>
<keyword evidence="6 12" id="KW-0347">Helicase</keyword>
<dbReference type="Proteomes" id="UP001243623">
    <property type="component" value="Chromosome"/>
</dbReference>
<evidence type="ECO:0000256" key="3">
    <source>
        <dbReference type="ARBA" id="ARBA00022723"/>
    </source>
</evidence>
<evidence type="ECO:0000259" key="13">
    <source>
        <dbReference type="PROSITE" id="PS51192"/>
    </source>
</evidence>
<dbReference type="GO" id="GO:0043138">
    <property type="term" value="F:3'-5' DNA helicase activity"/>
    <property type="evidence" value="ECO:0007669"/>
    <property type="project" value="UniProtKB-EC"/>
</dbReference>
<dbReference type="EMBL" id="CP120678">
    <property type="protein sequence ID" value="WIW69569.1"/>
    <property type="molecule type" value="Genomic_DNA"/>
</dbReference>
<dbReference type="CDD" id="cd18804">
    <property type="entry name" value="SF2_C_priA"/>
    <property type="match status" value="1"/>
</dbReference>
<protein>
    <recommendedName>
        <fullName evidence="12">Replication restart protein PriA</fullName>
    </recommendedName>
    <alternativeName>
        <fullName evidence="12">ATP-dependent DNA helicase PriA</fullName>
        <ecNumber evidence="12">5.6.2.4</ecNumber>
    </alternativeName>
    <alternativeName>
        <fullName evidence="12">DNA 3'-5' helicase PriA</fullName>
    </alternativeName>
</protein>
<feature type="binding site" evidence="12">
    <location>
        <position position="547"/>
    </location>
    <ligand>
        <name>Zn(2+)</name>
        <dbReference type="ChEBI" id="CHEBI:29105"/>
        <label>1</label>
    </ligand>
</feature>
<evidence type="ECO:0000256" key="5">
    <source>
        <dbReference type="ARBA" id="ARBA00022801"/>
    </source>
</evidence>
<dbReference type="Pfam" id="PF00271">
    <property type="entry name" value="Helicase_C"/>
    <property type="match status" value="1"/>
</dbReference>
<dbReference type="NCBIfam" id="TIGR00595">
    <property type="entry name" value="priA"/>
    <property type="match status" value="1"/>
</dbReference>
<name>A0A9Y2AGC2_9FIRM</name>
<comment type="catalytic activity">
    <reaction evidence="12">
        <text>Couples ATP hydrolysis with the unwinding of duplex DNA by translocating in the 3'-5' direction.</text>
        <dbReference type="EC" id="5.6.2.4"/>
    </reaction>
</comment>
<dbReference type="EC" id="5.6.2.4" evidence="12"/>
<evidence type="ECO:0000256" key="4">
    <source>
        <dbReference type="ARBA" id="ARBA00022741"/>
    </source>
</evidence>
<feature type="binding site" evidence="12">
    <location>
        <position position="534"/>
    </location>
    <ligand>
        <name>Zn(2+)</name>
        <dbReference type="ChEBI" id="CHEBI:29105"/>
        <label>2</label>
    </ligand>
</feature>
<dbReference type="AlphaFoldDB" id="A0A9Y2AGC2"/>
<dbReference type="InterPro" id="IPR040498">
    <property type="entry name" value="PriA_CRR"/>
</dbReference>
<dbReference type="PROSITE" id="PS51194">
    <property type="entry name" value="HELICASE_CTER"/>
    <property type="match status" value="1"/>
</dbReference>
<dbReference type="GO" id="GO:0006310">
    <property type="term" value="P:DNA recombination"/>
    <property type="evidence" value="ECO:0007669"/>
    <property type="project" value="InterPro"/>
</dbReference>
<dbReference type="InterPro" id="IPR014001">
    <property type="entry name" value="Helicase_ATP-bd"/>
</dbReference>
<evidence type="ECO:0000256" key="11">
    <source>
        <dbReference type="ARBA" id="ARBA00048988"/>
    </source>
</evidence>
<keyword evidence="9 12" id="KW-0238">DNA-binding</keyword>